<accession>A0AAW6RKH0</accession>
<name>A0AAW6RKH0_9BURK</name>
<evidence type="ECO:0000256" key="6">
    <source>
        <dbReference type="ARBA" id="ARBA00022729"/>
    </source>
</evidence>
<evidence type="ECO:0000256" key="2">
    <source>
        <dbReference type="ARBA" id="ARBA00009810"/>
    </source>
</evidence>
<organism evidence="17 18">
    <name type="scientific">Ottowia cancrivicina</name>
    <dbReference type="NCBI Taxonomy" id="3040346"/>
    <lineage>
        <taxon>Bacteria</taxon>
        <taxon>Pseudomonadati</taxon>
        <taxon>Pseudomonadota</taxon>
        <taxon>Betaproteobacteria</taxon>
        <taxon>Burkholderiales</taxon>
        <taxon>Comamonadaceae</taxon>
        <taxon>Ottowia</taxon>
    </lineage>
</organism>
<evidence type="ECO:0000256" key="8">
    <source>
        <dbReference type="ARBA" id="ARBA00023077"/>
    </source>
</evidence>
<evidence type="ECO:0000256" key="7">
    <source>
        <dbReference type="ARBA" id="ARBA00023065"/>
    </source>
</evidence>
<keyword evidence="6 14" id="KW-0732">Signal</keyword>
<evidence type="ECO:0000256" key="11">
    <source>
        <dbReference type="ARBA" id="ARBA00023237"/>
    </source>
</evidence>
<keyword evidence="4 12" id="KW-1134">Transmembrane beta strand</keyword>
<keyword evidence="7" id="KW-0406">Ion transport</keyword>
<evidence type="ECO:0000256" key="4">
    <source>
        <dbReference type="ARBA" id="ARBA00022452"/>
    </source>
</evidence>
<evidence type="ECO:0000256" key="13">
    <source>
        <dbReference type="RuleBase" id="RU003357"/>
    </source>
</evidence>
<reference evidence="17 18" key="1">
    <citation type="submission" date="2023-04" db="EMBL/GenBank/DDBJ databases">
        <title>Ottowia paracancer sp. nov., isolated from human stomach.</title>
        <authorList>
            <person name="Song Y."/>
        </authorList>
    </citation>
    <scope>NUCLEOTIDE SEQUENCE [LARGE SCALE GENOMIC DNA]</scope>
    <source>
        <strain evidence="17 18">10c7w1</strain>
    </source>
</reference>
<dbReference type="CDD" id="cd01347">
    <property type="entry name" value="ligand_gated_channel"/>
    <property type="match status" value="1"/>
</dbReference>
<dbReference type="InterPro" id="IPR036942">
    <property type="entry name" value="Beta-barrel_TonB_sf"/>
</dbReference>
<dbReference type="Proteomes" id="UP001237156">
    <property type="component" value="Unassembled WGS sequence"/>
</dbReference>
<evidence type="ECO:0000256" key="14">
    <source>
        <dbReference type="SAM" id="SignalP"/>
    </source>
</evidence>
<dbReference type="InterPro" id="IPR037066">
    <property type="entry name" value="Plug_dom_sf"/>
</dbReference>
<proteinExistence type="inferred from homology"/>
<evidence type="ECO:0000256" key="10">
    <source>
        <dbReference type="ARBA" id="ARBA00023170"/>
    </source>
</evidence>
<dbReference type="Gene3D" id="2.170.130.10">
    <property type="entry name" value="TonB-dependent receptor, plug domain"/>
    <property type="match status" value="1"/>
</dbReference>
<dbReference type="PROSITE" id="PS52016">
    <property type="entry name" value="TONB_DEPENDENT_REC_3"/>
    <property type="match status" value="1"/>
</dbReference>
<feature type="domain" description="TonB-dependent receptor-like beta-barrel" evidence="15">
    <location>
        <begin position="251"/>
        <end position="635"/>
    </location>
</feature>
<protein>
    <submittedName>
        <fullName evidence="17">TonB-dependent receptor</fullName>
    </submittedName>
</protein>
<dbReference type="EMBL" id="JARVII010000010">
    <property type="protein sequence ID" value="MDG9699354.1"/>
    <property type="molecule type" value="Genomic_DNA"/>
</dbReference>
<dbReference type="Pfam" id="PF07715">
    <property type="entry name" value="Plug"/>
    <property type="match status" value="1"/>
</dbReference>
<evidence type="ECO:0000256" key="5">
    <source>
        <dbReference type="ARBA" id="ARBA00022692"/>
    </source>
</evidence>
<feature type="domain" description="TonB-dependent receptor plug" evidence="16">
    <location>
        <begin position="61"/>
        <end position="172"/>
    </location>
</feature>
<dbReference type="InterPro" id="IPR000531">
    <property type="entry name" value="Beta-barrel_TonB"/>
</dbReference>
<dbReference type="GO" id="GO:0015344">
    <property type="term" value="F:siderophore uptake transmembrane transporter activity"/>
    <property type="evidence" value="ECO:0007669"/>
    <property type="project" value="TreeGrafter"/>
</dbReference>
<evidence type="ECO:0000256" key="12">
    <source>
        <dbReference type="PROSITE-ProRule" id="PRU01360"/>
    </source>
</evidence>
<dbReference type="InterPro" id="IPR039426">
    <property type="entry name" value="TonB-dep_rcpt-like"/>
</dbReference>
<evidence type="ECO:0000313" key="18">
    <source>
        <dbReference type="Proteomes" id="UP001237156"/>
    </source>
</evidence>
<evidence type="ECO:0000256" key="1">
    <source>
        <dbReference type="ARBA" id="ARBA00004571"/>
    </source>
</evidence>
<evidence type="ECO:0000259" key="16">
    <source>
        <dbReference type="Pfam" id="PF07715"/>
    </source>
</evidence>
<comment type="subcellular location">
    <subcellularLocation>
        <location evidence="1 12">Cell outer membrane</location>
        <topology evidence="1 12">Multi-pass membrane protein</topology>
    </subcellularLocation>
</comment>
<dbReference type="GO" id="GO:0009279">
    <property type="term" value="C:cell outer membrane"/>
    <property type="evidence" value="ECO:0007669"/>
    <property type="project" value="UniProtKB-SubCell"/>
</dbReference>
<dbReference type="PANTHER" id="PTHR30069:SF53">
    <property type="entry name" value="COLICIN I RECEPTOR-RELATED"/>
    <property type="match status" value="1"/>
</dbReference>
<keyword evidence="18" id="KW-1185">Reference proteome</keyword>
<evidence type="ECO:0000256" key="9">
    <source>
        <dbReference type="ARBA" id="ARBA00023136"/>
    </source>
</evidence>
<evidence type="ECO:0000259" key="15">
    <source>
        <dbReference type="Pfam" id="PF00593"/>
    </source>
</evidence>
<dbReference type="RefSeq" id="WP_279524269.1">
    <property type="nucleotide sequence ID" value="NZ_JARVII010000010.1"/>
</dbReference>
<dbReference type="Pfam" id="PF00593">
    <property type="entry name" value="TonB_dep_Rec_b-barrel"/>
    <property type="match status" value="1"/>
</dbReference>
<sequence length="664" mass="72824">MSRHPLSFSVLAAASLLVCAGAAQSQDLHAGHAHAQKQKKNQEQAVLPQVTVTATRSEEDARTAPASVTVFDRQTLQQSSRPDEDLLTLIEDAPGLTLSARQVGGRKTFTLRGMNDSHTLVLMDGRRIAASDDVVGHSDYQYGWVPASAIERVEVIRGPLSALYGSEALGGVVNIITRWPTDKWEGSVSLSGQRASSAKWGGTGGKTAVYAGGPVAQGLALRVNAERSHVNPVALRENRRYSEIEGRRSTSGSFSARYALNARHTFEAGIQHGSEDRFYDDVARSARATPYQNTYKVNRDHGYGQWNGVFGNDVKAQLRVYRSAIGVSTHRTNGVAPTRPQDMRDVVGDGFVQWRMGGHRLTAGGEWRREKLINAGLTDGKDSATHKALFAQDEFAFASHLIATLGVRVDHHQIFGNHVSPRAYLVWEPSENLVIKGGVGGAFKAPTLKQISPNYVGAEGPHTFLGNARIKPESSTSFEVGADYTTGPLSLRGTLFHTRVKDLIYFREVSRQRMGRLVRVTYQYDNVNRATMRGAELGLSWAFAPGFKWNNDLTLLRTKDSNSGVELTGRPRQVLHSQLQWQGAWGLSARLGLDYTGRQRISQSGGRLPAYTLFNLSVGQQVNKMLSWRVGVDNIGNVRLADKSEDFGYAIRGRTLAVNVRADF</sequence>
<keyword evidence="3 12" id="KW-0813">Transport</keyword>
<keyword evidence="10 17" id="KW-0675">Receptor</keyword>
<keyword evidence="8 13" id="KW-0798">TonB box</keyword>
<dbReference type="SUPFAM" id="SSF56935">
    <property type="entry name" value="Porins"/>
    <property type="match status" value="1"/>
</dbReference>
<keyword evidence="5 12" id="KW-0812">Transmembrane</keyword>
<keyword evidence="11 12" id="KW-0998">Cell outer membrane</keyword>
<dbReference type="AlphaFoldDB" id="A0AAW6RKH0"/>
<dbReference type="PANTHER" id="PTHR30069">
    <property type="entry name" value="TONB-DEPENDENT OUTER MEMBRANE RECEPTOR"/>
    <property type="match status" value="1"/>
</dbReference>
<evidence type="ECO:0000256" key="3">
    <source>
        <dbReference type="ARBA" id="ARBA00022448"/>
    </source>
</evidence>
<comment type="similarity">
    <text evidence="2 12 13">Belongs to the TonB-dependent receptor family.</text>
</comment>
<dbReference type="InterPro" id="IPR012910">
    <property type="entry name" value="Plug_dom"/>
</dbReference>
<feature type="chain" id="PRO_5043476514" evidence="14">
    <location>
        <begin position="26"/>
        <end position="664"/>
    </location>
</feature>
<evidence type="ECO:0000313" key="17">
    <source>
        <dbReference type="EMBL" id="MDG9699354.1"/>
    </source>
</evidence>
<dbReference type="Gene3D" id="2.40.170.20">
    <property type="entry name" value="TonB-dependent receptor, beta-barrel domain"/>
    <property type="match status" value="1"/>
</dbReference>
<gene>
    <name evidence="17" type="ORF">QB898_06395</name>
</gene>
<feature type="signal peptide" evidence="14">
    <location>
        <begin position="1"/>
        <end position="25"/>
    </location>
</feature>
<keyword evidence="9 12" id="KW-0472">Membrane</keyword>
<comment type="caution">
    <text evidence="17">The sequence shown here is derived from an EMBL/GenBank/DDBJ whole genome shotgun (WGS) entry which is preliminary data.</text>
</comment>
<dbReference type="GO" id="GO:0044718">
    <property type="term" value="P:siderophore transmembrane transport"/>
    <property type="evidence" value="ECO:0007669"/>
    <property type="project" value="TreeGrafter"/>
</dbReference>